<dbReference type="Proteomes" id="UP001642464">
    <property type="component" value="Unassembled WGS sequence"/>
</dbReference>
<reference evidence="2 3" key="1">
    <citation type="submission" date="2024-02" db="EMBL/GenBank/DDBJ databases">
        <authorList>
            <person name="Chen Y."/>
            <person name="Shah S."/>
            <person name="Dougan E. K."/>
            <person name="Thang M."/>
            <person name="Chan C."/>
        </authorList>
    </citation>
    <scope>NUCLEOTIDE SEQUENCE [LARGE SCALE GENOMIC DNA]</scope>
</reference>
<gene>
    <name evidence="2" type="ORF">SCF082_LOCUS6193</name>
</gene>
<organism evidence="2 3">
    <name type="scientific">Durusdinium trenchii</name>
    <dbReference type="NCBI Taxonomy" id="1381693"/>
    <lineage>
        <taxon>Eukaryota</taxon>
        <taxon>Sar</taxon>
        <taxon>Alveolata</taxon>
        <taxon>Dinophyceae</taxon>
        <taxon>Suessiales</taxon>
        <taxon>Symbiodiniaceae</taxon>
        <taxon>Durusdinium</taxon>
    </lineage>
</organism>
<proteinExistence type="predicted"/>
<accession>A0ABP0IAX9</accession>
<evidence type="ECO:0000256" key="1">
    <source>
        <dbReference type="SAM" id="SignalP"/>
    </source>
</evidence>
<keyword evidence="1" id="KW-0732">Signal</keyword>
<evidence type="ECO:0008006" key="4">
    <source>
        <dbReference type="Google" id="ProtNLM"/>
    </source>
</evidence>
<name>A0ABP0IAX9_9DINO</name>
<feature type="chain" id="PRO_5045076454" description="Secreted protein" evidence="1">
    <location>
        <begin position="21"/>
        <end position="58"/>
    </location>
</feature>
<keyword evidence="3" id="KW-1185">Reference proteome</keyword>
<sequence length="58" mass="6223">MVGPTVLVVHLWGVIVPVSSTCAPLRPDFRKFETWTVSGHNCQFHSLATAAQVLGSSS</sequence>
<evidence type="ECO:0000313" key="2">
    <source>
        <dbReference type="EMBL" id="CAK8999749.1"/>
    </source>
</evidence>
<evidence type="ECO:0000313" key="3">
    <source>
        <dbReference type="Proteomes" id="UP001642464"/>
    </source>
</evidence>
<feature type="signal peptide" evidence="1">
    <location>
        <begin position="1"/>
        <end position="20"/>
    </location>
</feature>
<protein>
    <recommendedName>
        <fullName evidence="4">Secreted protein</fullName>
    </recommendedName>
</protein>
<dbReference type="EMBL" id="CAXAMM010003392">
    <property type="protein sequence ID" value="CAK8999749.1"/>
    <property type="molecule type" value="Genomic_DNA"/>
</dbReference>
<comment type="caution">
    <text evidence="2">The sequence shown here is derived from an EMBL/GenBank/DDBJ whole genome shotgun (WGS) entry which is preliminary data.</text>
</comment>